<proteinExistence type="predicted"/>
<feature type="domain" description="Thioredoxin" evidence="1">
    <location>
        <begin position="58"/>
        <end position="192"/>
    </location>
</feature>
<dbReference type="CDD" id="cd02966">
    <property type="entry name" value="TlpA_like_family"/>
    <property type="match status" value="1"/>
</dbReference>
<evidence type="ECO:0000313" key="3">
    <source>
        <dbReference type="Proteomes" id="UP001589867"/>
    </source>
</evidence>
<dbReference type="InterPro" id="IPR036249">
    <property type="entry name" value="Thioredoxin-like_sf"/>
</dbReference>
<dbReference type="RefSeq" id="WP_377255738.1">
    <property type="nucleotide sequence ID" value="NZ_JBHLUH010000059.1"/>
</dbReference>
<dbReference type="SUPFAM" id="SSF52833">
    <property type="entry name" value="Thioredoxin-like"/>
    <property type="match status" value="1"/>
</dbReference>
<sequence length="192" mass="20103">MMIWKVAMTAFLIALVVLVGVVAVLNLVLTVGVIRRLRQHTEKLADLSAMGPPMDMMIGAGERVGEFAATTTDGEPVSRELLFGQTLVGVLSPDCSACKERLPEFIARAEAFPGGRGQVLAVLAGEPAEVQPYRERLAPVARVVIEPPTGGPLATALNVQGYPAFAVLDSTGTVVAGESDLPQPPVMSPAST</sequence>
<evidence type="ECO:0000313" key="2">
    <source>
        <dbReference type="EMBL" id="MFC0531393.1"/>
    </source>
</evidence>
<dbReference type="Proteomes" id="UP001589867">
    <property type="component" value="Unassembled WGS sequence"/>
</dbReference>
<comment type="caution">
    <text evidence="2">The sequence shown here is derived from an EMBL/GenBank/DDBJ whole genome shotgun (WGS) entry which is preliminary data.</text>
</comment>
<dbReference type="PROSITE" id="PS51352">
    <property type="entry name" value="THIOREDOXIN_2"/>
    <property type="match status" value="1"/>
</dbReference>
<evidence type="ECO:0000259" key="1">
    <source>
        <dbReference type="PROSITE" id="PS51352"/>
    </source>
</evidence>
<organism evidence="2 3">
    <name type="scientific">Phytohabitans kaempferiae</name>
    <dbReference type="NCBI Taxonomy" id="1620943"/>
    <lineage>
        <taxon>Bacteria</taxon>
        <taxon>Bacillati</taxon>
        <taxon>Actinomycetota</taxon>
        <taxon>Actinomycetes</taxon>
        <taxon>Micromonosporales</taxon>
        <taxon>Micromonosporaceae</taxon>
    </lineage>
</organism>
<keyword evidence="3" id="KW-1185">Reference proteome</keyword>
<accession>A0ABV6MAE8</accession>
<dbReference type="EMBL" id="JBHLUH010000059">
    <property type="protein sequence ID" value="MFC0531393.1"/>
    <property type="molecule type" value="Genomic_DNA"/>
</dbReference>
<gene>
    <name evidence="2" type="ORF">ACFFIA_27495</name>
</gene>
<reference evidence="2 3" key="1">
    <citation type="submission" date="2024-09" db="EMBL/GenBank/DDBJ databases">
        <authorList>
            <person name="Sun Q."/>
            <person name="Mori K."/>
        </authorList>
    </citation>
    <scope>NUCLEOTIDE SEQUENCE [LARGE SCALE GENOMIC DNA]</scope>
    <source>
        <strain evidence="2 3">TBRC 3947</strain>
    </source>
</reference>
<dbReference type="InterPro" id="IPR013766">
    <property type="entry name" value="Thioredoxin_domain"/>
</dbReference>
<name>A0ABV6MAE8_9ACTN</name>
<protein>
    <submittedName>
        <fullName evidence="2">TlpA disulfide reductase family protein</fullName>
    </submittedName>
</protein>
<dbReference type="Gene3D" id="3.40.30.10">
    <property type="entry name" value="Glutaredoxin"/>
    <property type="match status" value="1"/>
</dbReference>